<dbReference type="PANTHER" id="PTHR35527">
    <property type="entry name" value="CHOLOYLGLYCINE HYDROLASE"/>
    <property type="match status" value="1"/>
</dbReference>
<evidence type="ECO:0000256" key="2">
    <source>
        <dbReference type="ARBA" id="ARBA00022801"/>
    </source>
</evidence>
<dbReference type="InterPro" id="IPR029055">
    <property type="entry name" value="Ntn_hydrolases_N"/>
</dbReference>
<feature type="domain" description="Choloylglycine hydrolase/NAAA C-terminal" evidence="3">
    <location>
        <begin position="2"/>
        <end position="314"/>
    </location>
</feature>
<protein>
    <submittedName>
        <fullName evidence="4">Choloylglycine hydrolase family protein</fullName>
    </submittedName>
</protein>
<evidence type="ECO:0000256" key="1">
    <source>
        <dbReference type="ARBA" id="ARBA00006625"/>
    </source>
</evidence>
<dbReference type="SUPFAM" id="SSF56235">
    <property type="entry name" value="N-terminal nucleophile aminohydrolases (Ntn hydrolases)"/>
    <property type="match status" value="1"/>
</dbReference>
<keyword evidence="2 4" id="KW-0378">Hydrolase</keyword>
<dbReference type="CDD" id="cd00542">
    <property type="entry name" value="Ntn_PVA"/>
    <property type="match status" value="1"/>
</dbReference>
<dbReference type="InterPro" id="IPR052193">
    <property type="entry name" value="Peptidase_C59"/>
</dbReference>
<dbReference type="InterPro" id="IPR029132">
    <property type="entry name" value="CBAH/NAAA_C"/>
</dbReference>
<organism evidence="4">
    <name type="scientific">Christensenella massiliensis</name>
    <dbReference type="NCBI Taxonomy" id="1805714"/>
    <lineage>
        <taxon>Bacteria</taxon>
        <taxon>Bacillati</taxon>
        <taxon>Bacillota</taxon>
        <taxon>Clostridia</taxon>
        <taxon>Christensenellales</taxon>
        <taxon>Christensenellaceae</taxon>
        <taxon>Christensenella</taxon>
    </lineage>
</organism>
<name>A0AAU8ABR4_9FIRM</name>
<dbReference type="Pfam" id="PF02275">
    <property type="entry name" value="CBAH"/>
    <property type="match status" value="1"/>
</dbReference>
<dbReference type="GO" id="GO:0016787">
    <property type="term" value="F:hydrolase activity"/>
    <property type="evidence" value="ECO:0007669"/>
    <property type="project" value="UniProtKB-KW"/>
</dbReference>
<evidence type="ECO:0000259" key="3">
    <source>
        <dbReference type="Pfam" id="PF02275"/>
    </source>
</evidence>
<dbReference type="Gene3D" id="3.60.60.10">
    <property type="entry name" value="Penicillin V Acylase, Chain A"/>
    <property type="match status" value="1"/>
</dbReference>
<comment type="similarity">
    <text evidence="1">Belongs to the peptidase C59 family.</text>
</comment>
<gene>
    <name evidence="4" type="ORF">PUP29_03375</name>
</gene>
<dbReference type="RefSeq" id="WP_079547219.1">
    <property type="nucleotide sequence ID" value="NZ_CP117826.1"/>
</dbReference>
<evidence type="ECO:0000313" key="4">
    <source>
        <dbReference type="EMBL" id="XCC62971.1"/>
    </source>
</evidence>
<reference evidence="4" key="1">
    <citation type="submission" date="2023-02" db="EMBL/GenBank/DDBJ databases">
        <title>Gut commensal Christensenella minuta modulates host metabolism via a new class of secondary bile acids.</title>
        <authorList>
            <person name="Liu C."/>
        </authorList>
    </citation>
    <scope>NUCLEOTIDE SEQUENCE</scope>
    <source>
        <strain evidence="4">CA70</strain>
    </source>
</reference>
<dbReference type="EMBL" id="CP117826">
    <property type="protein sequence ID" value="XCC62971.1"/>
    <property type="molecule type" value="Genomic_DNA"/>
</dbReference>
<proteinExistence type="inferred from homology"/>
<accession>A0AAU8ABR4</accession>
<dbReference type="AlphaFoldDB" id="A0AAU8ABR4"/>
<sequence>MCTSFTYQTPEGPNMLARTMDFSFELDPDVVLVPRNYSWRAGPDEKMYKTKYAFTGLGRFQEEYIFADGINDRGLCCAVLYFPGYASYHDTISEGMLNLAPHEVVFWLLSSFASVDEVREALPKLNIIDMQVKMLGLTPPFHWIITDKTGACIVIEPLEDGLKIYDNPVGVMSNSPDLNWHLTNIRNYIGVRPNQLKPITLGGYSFAPFSQGSGTFGLPGDYTPPSRFLRVLFGKETLKHPRTETETLTAAFHILASVDIPKGSVMTDRKIPDYTQYSSAMFCDTCTYYFKTYNNSQICKISLYDNDRNAPDAKIWKLPRSQQFETIRMV</sequence>
<dbReference type="PANTHER" id="PTHR35527:SF2">
    <property type="entry name" value="HYDROLASE"/>
    <property type="match status" value="1"/>
</dbReference>